<dbReference type="RefSeq" id="XP_012693382.1">
    <property type="nucleotide sequence ID" value="XM_012837928.3"/>
</dbReference>
<dbReference type="SMART" id="SM00020">
    <property type="entry name" value="Tryp_SPc"/>
    <property type="match status" value="1"/>
</dbReference>
<dbReference type="InterPro" id="IPR035972">
    <property type="entry name" value="GLA-like_dom_SF"/>
</dbReference>
<dbReference type="PIRSF" id="PIRSF001143">
    <property type="entry name" value="Factor_X"/>
    <property type="match status" value="1"/>
</dbReference>
<dbReference type="CDD" id="cd00054">
    <property type="entry name" value="EGF_CA"/>
    <property type="match status" value="1"/>
</dbReference>
<comment type="subcellular location">
    <subcellularLocation>
        <location evidence="1">Cytoplasm</location>
    </subcellularLocation>
    <subcellularLocation>
        <location evidence="2">Secreted</location>
    </subcellularLocation>
</comment>
<dbReference type="FunFam" id="2.10.25.10:FF:000513">
    <property type="entry name" value="Coagulation factor VII"/>
    <property type="match status" value="1"/>
</dbReference>
<dbReference type="SMART" id="SM00181">
    <property type="entry name" value="EGF"/>
    <property type="match status" value="2"/>
</dbReference>
<dbReference type="InterPro" id="IPR043504">
    <property type="entry name" value="Peptidase_S1_PA_chymotrypsin"/>
</dbReference>
<dbReference type="InterPro" id="IPR050442">
    <property type="entry name" value="Peptidase_S1_coag_factors"/>
</dbReference>
<evidence type="ECO:0000259" key="20">
    <source>
        <dbReference type="PROSITE" id="PS50240"/>
    </source>
</evidence>
<dbReference type="AlphaFoldDB" id="A0A6P3WA87"/>
<dbReference type="PRINTS" id="PR00722">
    <property type="entry name" value="CHYMOTRYPSIN"/>
</dbReference>
<evidence type="ECO:0000256" key="4">
    <source>
        <dbReference type="ARBA" id="ARBA00022525"/>
    </source>
</evidence>
<dbReference type="Gene3D" id="2.40.10.10">
    <property type="entry name" value="Trypsin-like serine proteases"/>
    <property type="match status" value="2"/>
</dbReference>
<dbReference type="InterPro" id="IPR001254">
    <property type="entry name" value="Trypsin_dom"/>
</dbReference>
<dbReference type="InterPro" id="IPR012224">
    <property type="entry name" value="Pept_S1A_FX"/>
</dbReference>
<dbReference type="InterPro" id="IPR000294">
    <property type="entry name" value="GLA_domain"/>
</dbReference>
<evidence type="ECO:0000256" key="10">
    <source>
        <dbReference type="ARBA" id="ARBA00022825"/>
    </source>
</evidence>
<dbReference type="Gene3D" id="4.10.740.10">
    <property type="entry name" value="Coagulation Factor IX"/>
    <property type="match status" value="1"/>
</dbReference>
<keyword evidence="9 16" id="KW-0378">Hydrolase</keyword>
<dbReference type="Gene3D" id="2.10.25.10">
    <property type="entry name" value="Laminin"/>
    <property type="match status" value="2"/>
</dbReference>
<feature type="active site" description="Charge relay system" evidence="14">
    <location>
        <position position="337"/>
    </location>
</feature>
<dbReference type="Proteomes" id="UP000515152">
    <property type="component" value="Chromosome 9"/>
</dbReference>
<evidence type="ECO:0000256" key="11">
    <source>
        <dbReference type="ARBA" id="ARBA00022837"/>
    </source>
</evidence>
<dbReference type="FunFam" id="2.40.10.10:FF:000120">
    <property type="entry name" value="Putative serine protease"/>
    <property type="match status" value="1"/>
</dbReference>
<feature type="chain" id="PRO_5028394617" evidence="18">
    <location>
        <begin position="24"/>
        <end position="491"/>
    </location>
</feature>
<comment type="caution">
    <text evidence="15">Lacks conserved residue(s) required for the propagation of feature annotation.</text>
</comment>
<dbReference type="InterPro" id="IPR000742">
    <property type="entry name" value="EGF"/>
</dbReference>
<feature type="compositionally biased region" description="Polar residues" evidence="17">
    <location>
        <begin position="203"/>
        <end position="226"/>
    </location>
</feature>
<dbReference type="Pfam" id="PF00089">
    <property type="entry name" value="Trypsin"/>
    <property type="match status" value="1"/>
</dbReference>
<dbReference type="GO" id="GO:0006508">
    <property type="term" value="P:proteolysis"/>
    <property type="evidence" value="ECO:0007669"/>
    <property type="project" value="UniProtKB-KW"/>
</dbReference>
<dbReference type="GO" id="GO:0005615">
    <property type="term" value="C:extracellular space"/>
    <property type="evidence" value="ECO:0007669"/>
    <property type="project" value="TreeGrafter"/>
</dbReference>
<dbReference type="GO" id="GO:0005509">
    <property type="term" value="F:calcium ion binding"/>
    <property type="evidence" value="ECO:0007669"/>
    <property type="project" value="InterPro"/>
</dbReference>
<dbReference type="PRINTS" id="PR00001">
    <property type="entry name" value="GLABLOOD"/>
</dbReference>
<dbReference type="Pfam" id="PF14670">
    <property type="entry name" value="FXa_inhibition"/>
    <property type="match status" value="1"/>
</dbReference>
<evidence type="ECO:0000256" key="13">
    <source>
        <dbReference type="ARBA" id="ARBA00023180"/>
    </source>
</evidence>
<evidence type="ECO:0000259" key="21">
    <source>
        <dbReference type="PROSITE" id="PS50998"/>
    </source>
</evidence>
<dbReference type="FunFam" id="4.10.740.10:FF:000001">
    <property type="entry name" value="vitamin K-dependent protein S"/>
    <property type="match status" value="1"/>
</dbReference>
<feature type="domain" description="Peptidase S1" evidence="20">
    <location>
        <begin position="251"/>
        <end position="482"/>
    </location>
</feature>
<evidence type="ECO:0000256" key="6">
    <source>
        <dbReference type="ARBA" id="ARBA00022670"/>
    </source>
</evidence>
<dbReference type="KEGG" id="char:105909308"/>
<evidence type="ECO:0000256" key="9">
    <source>
        <dbReference type="ARBA" id="ARBA00022801"/>
    </source>
</evidence>
<dbReference type="PROSITE" id="PS50026">
    <property type="entry name" value="EGF_3"/>
    <property type="match status" value="1"/>
</dbReference>
<evidence type="ECO:0000259" key="19">
    <source>
        <dbReference type="PROSITE" id="PS50026"/>
    </source>
</evidence>
<dbReference type="CDD" id="cd00190">
    <property type="entry name" value="Tryp_SPc"/>
    <property type="match status" value="1"/>
</dbReference>
<keyword evidence="5 15" id="KW-0245">EGF-like domain</keyword>
<feature type="signal peptide" evidence="18">
    <location>
        <begin position="1"/>
        <end position="23"/>
    </location>
</feature>
<reference evidence="23" key="1">
    <citation type="submission" date="2025-08" db="UniProtKB">
        <authorList>
            <consortium name="RefSeq"/>
        </authorList>
    </citation>
    <scope>IDENTIFICATION</scope>
</reference>
<dbReference type="InterPro" id="IPR018114">
    <property type="entry name" value="TRYPSIN_HIS"/>
</dbReference>
<dbReference type="Pfam" id="PF00594">
    <property type="entry name" value="Gla"/>
    <property type="match status" value="1"/>
</dbReference>
<keyword evidence="22" id="KW-1185">Reference proteome</keyword>
<dbReference type="SUPFAM" id="SSF57630">
    <property type="entry name" value="GLA-domain"/>
    <property type="match status" value="1"/>
</dbReference>
<feature type="active site" description="Charge relay system" evidence="14">
    <location>
        <position position="434"/>
    </location>
</feature>
<evidence type="ECO:0000256" key="12">
    <source>
        <dbReference type="ARBA" id="ARBA00023157"/>
    </source>
</evidence>
<evidence type="ECO:0000256" key="17">
    <source>
        <dbReference type="SAM" id="MobiDB-lite"/>
    </source>
</evidence>
<evidence type="ECO:0000256" key="18">
    <source>
        <dbReference type="SAM" id="SignalP"/>
    </source>
</evidence>
<dbReference type="SMART" id="SM00069">
    <property type="entry name" value="GLA"/>
    <property type="match status" value="1"/>
</dbReference>
<dbReference type="PANTHER" id="PTHR24278:SF25">
    <property type="entry name" value="COAGULATION FACTOR IX"/>
    <property type="match status" value="1"/>
</dbReference>
<name>A0A6P3WA87_CLUHA</name>
<dbReference type="PROSITE" id="PS50998">
    <property type="entry name" value="GLA_2"/>
    <property type="match status" value="1"/>
</dbReference>
<dbReference type="GO" id="GO:0004252">
    <property type="term" value="F:serine-type endopeptidase activity"/>
    <property type="evidence" value="ECO:0007669"/>
    <property type="project" value="InterPro"/>
</dbReference>
<evidence type="ECO:0000256" key="1">
    <source>
        <dbReference type="ARBA" id="ARBA00004496"/>
    </source>
</evidence>
<feature type="domain" description="Gla" evidence="21">
    <location>
        <begin position="42"/>
        <end position="88"/>
    </location>
</feature>
<evidence type="ECO:0000256" key="15">
    <source>
        <dbReference type="PROSITE-ProRule" id="PRU00076"/>
    </source>
</evidence>
<keyword evidence="7 18" id="KW-0732">Signal</keyword>
<feature type="region of interest" description="Disordered" evidence="17">
    <location>
        <begin position="203"/>
        <end position="232"/>
    </location>
</feature>
<proteinExistence type="predicted"/>
<dbReference type="PROSITE" id="PS00022">
    <property type="entry name" value="EGF_1"/>
    <property type="match status" value="1"/>
</dbReference>
<organism evidence="22 23">
    <name type="scientific">Clupea harengus</name>
    <name type="common">Atlantic herring</name>
    <dbReference type="NCBI Taxonomy" id="7950"/>
    <lineage>
        <taxon>Eukaryota</taxon>
        <taxon>Metazoa</taxon>
        <taxon>Chordata</taxon>
        <taxon>Craniata</taxon>
        <taxon>Vertebrata</taxon>
        <taxon>Euteleostomi</taxon>
        <taxon>Actinopterygii</taxon>
        <taxon>Neopterygii</taxon>
        <taxon>Teleostei</taxon>
        <taxon>Clupei</taxon>
        <taxon>Clupeiformes</taxon>
        <taxon>Clupeoidei</taxon>
        <taxon>Clupeidae</taxon>
        <taxon>Clupea</taxon>
    </lineage>
</organism>
<dbReference type="FunFam" id="2.10.25.10:FF:000425">
    <property type="entry name" value="Eyes shut homolog"/>
    <property type="match status" value="1"/>
</dbReference>
<keyword evidence="6 16" id="KW-0645">Protease</keyword>
<feature type="active site" description="Charge relay system" evidence="14">
    <location>
        <position position="292"/>
    </location>
</feature>
<dbReference type="PROSITE" id="PS01186">
    <property type="entry name" value="EGF_2"/>
    <property type="match status" value="1"/>
</dbReference>
<dbReference type="Pfam" id="PF00008">
    <property type="entry name" value="EGF"/>
    <property type="match status" value="1"/>
</dbReference>
<dbReference type="SMART" id="SM00179">
    <property type="entry name" value="EGF_CA"/>
    <property type="match status" value="1"/>
</dbReference>
<dbReference type="InterPro" id="IPR001881">
    <property type="entry name" value="EGF-like_Ca-bd_dom"/>
</dbReference>
<dbReference type="GO" id="GO:0007596">
    <property type="term" value="P:blood coagulation"/>
    <property type="evidence" value="ECO:0007669"/>
    <property type="project" value="InterPro"/>
</dbReference>
<dbReference type="GeneID" id="105909308"/>
<keyword evidence="3" id="KW-0963">Cytoplasm</keyword>
<evidence type="ECO:0000256" key="3">
    <source>
        <dbReference type="ARBA" id="ARBA00022490"/>
    </source>
</evidence>
<evidence type="ECO:0000256" key="14">
    <source>
        <dbReference type="PIRSR" id="PIRSR001143-1"/>
    </source>
</evidence>
<feature type="domain" description="EGF-like" evidence="19">
    <location>
        <begin position="88"/>
        <end position="124"/>
    </location>
</feature>
<dbReference type="PROSITE" id="PS50240">
    <property type="entry name" value="TRYPSIN_DOM"/>
    <property type="match status" value="1"/>
</dbReference>
<evidence type="ECO:0000256" key="16">
    <source>
        <dbReference type="RuleBase" id="RU363034"/>
    </source>
</evidence>
<evidence type="ECO:0000256" key="5">
    <source>
        <dbReference type="ARBA" id="ARBA00022536"/>
    </source>
</evidence>
<dbReference type="PANTHER" id="PTHR24278">
    <property type="entry name" value="COAGULATION FACTOR"/>
    <property type="match status" value="1"/>
</dbReference>
<gene>
    <name evidence="23" type="primary">LOC105909308</name>
</gene>
<dbReference type="PROSITE" id="PS00011">
    <property type="entry name" value="GLA_1"/>
    <property type="match status" value="1"/>
</dbReference>
<keyword evidence="8" id="KW-0677">Repeat</keyword>
<keyword evidence="13" id="KW-0325">Glycoprotein</keyword>
<evidence type="ECO:0000313" key="22">
    <source>
        <dbReference type="Proteomes" id="UP000515152"/>
    </source>
</evidence>
<dbReference type="InterPro" id="IPR001314">
    <property type="entry name" value="Peptidase_S1A"/>
</dbReference>
<evidence type="ECO:0000256" key="2">
    <source>
        <dbReference type="ARBA" id="ARBA00004613"/>
    </source>
</evidence>
<dbReference type="InterPro" id="IPR009003">
    <property type="entry name" value="Peptidase_S1_PA"/>
</dbReference>
<dbReference type="OrthoDB" id="5918597at2759"/>
<dbReference type="SUPFAM" id="SSF50494">
    <property type="entry name" value="Trypsin-like serine proteases"/>
    <property type="match status" value="1"/>
</dbReference>
<dbReference type="InterPro" id="IPR033116">
    <property type="entry name" value="TRYPSIN_SER"/>
</dbReference>
<feature type="disulfide bond" evidence="15">
    <location>
        <begin position="114"/>
        <end position="123"/>
    </location>
</feature>
<sequence length="491" mass="55083">MSVPVWWLFTPLMLACVPAALDAKVFLDPQKASALLRVRRPRANSFLEEIKPGNLERECYEETCSQEEALEIFQTKEKTMEFWYKYQDINFCSFNPCLNGGICSAGRNEYQCICPPRYDGRSCEREVFECQYKNGGCLHYCTNLERTTAVTCSCAEGYELEEDGQSCKETVKFPCGKQWSGTSWGRSLQSNNTQSLYTLSPNSTHSDWGNSTLGRGNSTLGRGNSSDTEEGSIHQGYYTDIQELEANDTRIVGGLFQRQGGSPWQVLLRRKDGFGFCGGTLINERWVVTAAHCLQDSPHHVTIGDYDKMRVDRGEQKIEVARSISHPFFHEYTFDSDIALLYLAQPVEFGPYATPACLPNPNLALHLQRDGITGITTGWGHTSYLGRSSRFLRKVALPVVDQMKCMASTEQVITDNMFCAGYLEREQDACSGDSGGPYVVNYRGTWFLTGVVSWGEKCAAKGKYGVYTRLGNYLSWIRETISNHEQSATAT</sequence>
<evidence type="ECO:0000313" key="23">
    <source>
        <dbReference type="RefSeq" id="XP_012693382.1"/>
    </source>
</evidence>
<keyword evidence="4" id="KW-0964">Secreted</keyword>
<protein>
    <submittedName>
        <fullName evidence="23">Coagulation factor IX</fullName>
    </submittedName>
</protein>
<dbReference type="PROSITE" id="PS00135">
    <property type="entry name" value="TRYPSIN_SER"/>
    <property type="match status" value="1"/>
</dbReference>
<keyword evidence="12 15" id="KW-1015">Disulfide bond</keyword>
<dbReference type="SUPFAM" id="SSF57196">
    <property type="entry name" value="EGF/Laminin"/>
    <property type="match status" value="2"/>
</dbReference>
<dbReference type="InterPro" id="IPR017857">
    <property type="entry name" value="Coagulation_fac-like_Gla_dom"/>
</dbReference>
<dbReference type="PROSITE" id="PS00134">
    <property type="entry name" value="TRYPSIN_HIS"/>
    <property type="match status" value="1"/>
</dbReference>
<evidence type="ECO:0000256" key="8">
    <source>
        <dbReference type="ARBA" id="ARBA00022737"/>
    </source>
</evidence>
<evidence type="ECO:0000256" key="7">
    <source>
        <dbReference type="ARBA" id="ARBA00022729"/>
    </source>
</evidence>
<keyword evidence="11" id="KW-0106">Calcium</keyword>
<dbReference type="GO" id="GO:0005737">
    <property type="term" value="C:cytoplasm"/>
    <property type="evidence" value="ECO:0007669"/>
    <property type="project" value="UniProtKB-SubCell"/>
</dbReference>
<keyword evidence="10 16" id="KW-0720">Serine protease</keyword>
<accession>A0A6P3WA87</accession>